<dbReference type="Proteomes" id="UP001403094">
    <property type="component" value="Unassembled WGS sequence"/>
</dbReference>
<reference evidence="2" key="1">
    <citation type="journal article" date="2019" name="Int. J. Syst. Evol. Microbiol.">
        <title>The Global Catalogue of Microorganisms (GCM) 10K type strain sequencing project: providing services to taxonomists for standard genome sequencing and annotation.</title>
        <authorList>
            <consortium name="The Broad Institute Genomics Platform"/>
            <consortium name="The Broad Institute Genome Sequencing Center for Infectious Disease"/>
            <person name="Wu L."/>
            <person name="Ma J."/>
        </authorList>
    </citation>
    <scope>NUCLEOTIDE SEQUENCE [LARGE SCALE GENOMIC DNA]</scope>
    <source>
        <strain evidence="2">JCM 14549</strain>
    </source>
</reference>
<dbReference type="EMBL" id="BAAANQ010000008">
    <property type="protein sequence ID" value="GAA2058918.1"/>
    <property type="molecule type" value="Genomic_DNA"/>
</dbReference>
<organism evidence="1 2">
    <name type="scientific">Streptomyces cheonanensis</name>
    <dbReference type="NCBI Taxonomy" id="312720"/>
    <lineage>
        <taxon>Bacteria</taxon>
        <taxon>Bacillati</taxon>
        <taxon>Actinomycetota</taxon>
        <taxon>Actinomycetes</taxon>
        <taxon>Kitasatosporales</taxon>
        <taxon>Streptomycetaceae</taxon>
        <taxon>Streptomyces</taxon>
    </lineage>
</organism>
<proteinExistence type="predicted"/>
<gene>
    <name evidence="1" type="ORF">GCM10009757_39510</name>
</gene>
<name>A0ABP5GVY4_9ACTN</name>
<evidence type="ECO:0000313" key="1">
    <source>
        <dbReference type="EMBL" id="GAA2058918.1"/>
    </source>
</evidence>
<sequence length="129" mass="13129">MVVPQGGADGGEVVGELGGAVAGGCGGGEELFGLGGGVEGGQALELVVDVRADGPYARGGGVEAHAVRRQHGEIPGELRDTGGIDPLHVPRLGDTHLLTHRRPPLRLVPPDVRVAYPCPNPSPWAVHTS</sequence>
<accession>A0ABP5GVY4</accession>
<keyword evidence="2" id="KW-1185">Reference proteome</keyword>
<evidence type="ECO:0000313" key="2">
    <source>
        <dbReference type="Proteomes" id="UP001403094"/>
    </source>
</evidence>
<comment type="caution">
    <text evidence="1">The sequence shown here is derived from an EMBL/GenBank/DDBJ whole genome shotgun (WGS) entry which is preliminary data.</text>
</comment>
<protein>
    <submittedName>
        <fullName evidence="1">Uncharacterized protein</fullName>
    </submittedName>
</protein>